<keyword evidence="1" id="KW-0808">Transferase</keyword>
<evidence type="ECO:0000313" key="1">
    <source>
        <dbReference type="EMBL" id="DAD80739.1"/>
    </source>
</evidence>
<keyword evidence="1" id="KW-0418">Kinase</keyword>
<name>A0A8S5MFQ0_9CAUD</name>
<accession>A0A8S5MFQ0</accession>
<dbReference type="EMBL" id="BK014887">
    <property type="protein sequence ID" value="DAD80739.1"/>
    <property type="molecule type" value="Genomic_DNA"/>
</dbReference>
<organism evidence="1">
    <name type="scientific">Siphoviridae sp. ctet217</name>
    <dbReference type="NCBI Taxonomy" id="2826409"/>
    <lineage>
        <taxon>Viruses</taxon>
        <taxon>Duplodnaviria</taxon>
        <taxon>Heunggongvirae</taxon>
        <taxon>Uroviricota</taxon>
        <taxon>Caudoviricetes</taxon>
    </lineage>
</organism>
<sequence length="94" mass="10864">MDFVNVRGFRVPDLLENAKIKEAVKHPKHYQGIKGLEVFTVMENFIPKYEDSFDGYLAGNILKYVLRAPSKGKMLEDLKKAKEHLDLLIERAED</sequence>
<dbReference type="Pfam" id="PF11753">
    <property type="entry name" value="DUF3310"/>
    <property type="match status" value="1"/>
</dbReference>
<proteinExistence type="predicted"/>
<protein>
    <submittedName>
        <fullName evidence="1">Nucelotide kinase</fullName>
    </submittedName>
</protein>
<dbReference type="InterPro" id="IPR021739">
    <property type="entry name" value="SaV-like"/>
</dbReference>
<reference evidence="1" key="1">
    <citation type="journal article" date="2021" name="Proc. Natl. Acad. Sci. U.S.A.">
        <title>A Catalog of Tens of Thousands of Viruses from Human Metagenomes Reveals Hidden Associations with Chronic Diseases.</title>
        <authorList>
            <person name="Tisza M.J."/>
            <person name="Buck C.B."/>
        </authorList>
    </citation>
    <scope>NUCLEOTIDE SEQUENCE</scope>
    <source>
        <strain evidence="1">Ctet217</strain>
    </source>
</reference>
<dbReference type="GO" id="GO:0016301">
    <property type="term" value="F:kinase activity"/>
    <property type="evidence" value="ECO:0007669"/>
    <property type="project" value="UniProtKB-KW"/>
</dbReference>